<dbReference type="EMBL" id="CP022603">
    <property type="protein sequence ID" value="ASV83727.1"/>
    <property type="molecule type" value="Genomic_DNA"/>
</dbReference>
<proteinExistence type="predicted"/>
<dbReference type="OrthoDB" id="9964168at2"/>
<protein>
    <submittedName>
        <fullName evidence="1">Uncharacterized protein</fullName>
    </submittedName>
</protein>
<dbReference type="KEGG" id="och:CES85_4510"/>
<organism evidence="1 2">
    <name type="scientific">Ochrobactrum quorumnocens</name>
    <dbReference type="NCBI Taxonomy" id="271865"/>
    <lineage>
        <taxon>Bacteria</taxon>
        <taxon>Pseudomonadati</taxon>
        <taxon>Pseudomonadota</taxon>
        <taxon>Alphaproteobacteria</taxon>
        <taxon>Hyphomicrobiales</taxon>
        <taxon>Brucellaceae</taxon>
        <taxon>Brucella/Ochrobactrum group</taxon>
        <taxon>Ochrobactrum</taxon>
    </lineage>
</organism>
<evidence type="ECO:0000313" key="1">
    <source>
        <dbReference type="EMBL" id="ASV83727.1"/>
    </source>
</evidence>
<dbReference type="Proteomes" id="UP000215256">
    <property type="component" value="Chromosome 2"/>
</dbReference>
<reference evidence="1 2" key="1">
    <citation type="submission" date="2017-07" db="EMBL/GenBank/DDBJ databases">
        <title>Phylogenetic study on the rhizospheric bacterium Ochrobactrum sp. A44.</title>
        <authorList>
            <person name="Krzyzanowska D.M."/>
            <person name="Ossowicki A."/>
            <person name="Rajewska M."/>
            <person name="Maciag T."/>
            <person name="Kaczynski Z."/>
            <person name="Czerwicka M."/>
            <person name="Jafra S."/>
        </authorList>
    </citation>
    <scope>NUCLEOTIDE SEQUENCE [LARGE SCALE GENOMIC DNA]</scope>
    <source>
        <strain evidence="1 2">A44</strain>
    </source>
</reference>
<accession>A0A248UAB0</accession>
<sequence length="66" mass="7102">MIEAYVGSAAVSDVIYFALSGNAHKKRISMCVCAAFIVRVIHTGGHYGIFGKNGITPDWTAGKMLR</sequence>
<evidence type="ECO:0000313" key="2">
    <source>
        <dbReference type="Proteomes" id="UP000215256"/>
    </source>
</evidence>
<dbReference type="RefSeq" id="WP_095444636.1">
    <property type="nucleotide sequence ID" value="NZ_CP022603.1"/>
</dbReference>
<name>A0A248UAB0_9HYPH</name>
<gene>
    <name evidence="1" type="ORF">CES85_4510</name>
</gene>
<dbReference type="AlphaFoldDB" id="A0A248UAB0"/>